<keyword evidence="1" id="KW-0472">Membrane</keyword>
<keyword evidence="1" id="KW-1133">Transmembrane helix</keyword>
<accession>A0A9P3GQH9</accession>
<dbReference type="PANTHER" id="PTHR40465:SF1">
    <property type="entry name" value="DUF6534 DOMAIN-CONTAINING PROTEIN"/>
    <property type="match status" value="1"/>
</dbReference>
<feature type="transmembrane region" description="Helical" evidence="1">
    <location>
        <begin position="232"/>
        <end position="253"/>
    </location>
</feature>
<evidence type="ECO:0000259" key="2">
    <source>
        <dbReference type="Pfam" id="PF20152"/>
    </source>
</evidence>
<feature type="transmembrane region" description="Helical" evidence="1">
    <location>
        <begin position="162"/>
        <end position="186"/>
    </location>
</feature>
<evidence type="ECO:0000256" key="1">
    <source>
        <dbReference type="SAM" id="Phobius"/>
    </source>
</evidence>
<feature type="transmembrane region" description="Helical" evidence="1">
    <location>
        <begin position="20"/>
        <end position="44"/>
    </location>
</feature>
<comment type="caution">
    <text evidence="3">The sequence shown here is derived from an EMBL/GenBank/DDBJ whole genome shotgun (WGS) entry which is preliminary data.</text>
</comment>
<dbReference type="InterPro" id="IPR045339">
    <property type="entry name" value="DUF6534"/>
</dbReference>
<feature type="transmembrane region" description="Helical" evidence="1">
    <location>
        <begin position="56"/>
        <end position="81"/>
    </location>
</feature>
<organism evidence="3 4">
    <name type="scientific">Phanerochaete sordida</name>
    <dbReference type="NCBI Taxonomy" id="48140"/>
    <lineage>
        <taxon>Eukaryota</taxon>
        <taxon>Fungi</taxon>
        <taxon>Dikarya</taxon>
        <taxon>Basidiomycota</taxon>
        <taxon>Agaricomycotina</taxon>
        <taxon>Agaricomycetes</taxon>
        <taxon>Polyporales</taxon>
        <taxon>Phanerochaetaceae</taxon>
        <taxon>Phanerochaete</taxon>
    </lineage>
</organism>
<feature type="transmembrane region" description="Helical" evidence="1">
    <location>
        <begin position="127"/>
        <end position="150"/>
    </location>
</feature>
<reference evidence="3 4" key="1">
    <citation type="submission" date="2021-08" db="EMBL/GenBank/DDBJ databases">
        <title>Draft Genome Sequence of Phanerochaete sordida strain YK-624.</title>
        <authorList>
            <person name="Mori T."/>
            <person name="Dohra H."/>
            <person name="Suzuki T."/>
            <person name="Kawagishi H."/>
            <person name="Hirai H."/>
        </authorList>
    </citation>
    <scope>NUCLEOTIDE SEQUENCE [LARGE SCALE GENOMIC DNA]</scope>
    <source>
        <strain evidence="3 4">YK-624</strain>
    </source>
</reference>
<dbReference type="OrthoDB" id="2535105at2759"/>
<feature type="transmembrane region" description="Helical" evidence="1">
    <location>
        <begin position="93"/>
        <end position="115"/>
    </location>
</feature>
<dbReference type="PANTHER" id="PTHR40465">
    <property type="entry name" value="CHROMOSOME 1, WHOLE GENOME SHOTGUN SEQUENCE"/>
    <property type="match status" value="1"/>
</dbReference>
<evidence type="ECO:0000313" key="4">
    <source>
        <dbReference type="Proteomes" id="UP000703269"/>
    </source>
</evidence>
<dbReference type="Proteomes" id="UP000703269">
    <property type="component" value="Unassembled WGS sequence"/>
</dbReference>
<sequence>MDSPLAPLVPPASVLNETLGALLLGGFARILLYGVFCQQCFTFFRRFSREGAMLKYSIWALLFLSSLHIAFTIHPVYILLVSSVGKILVPGQVPWSVAASTIVTMASDLIVRSWFMYRVWILSDRCLALIVPPLVCQLFIVAVAARVIILGTLYQPQNISDLFLTILAVIVVTDFYVAVCVCWFMYRRGQNASSRTRSLLKTLTVYIINSGLVTSAFWLVCMITHATMPRNFVFLAFLSPVTGLYENCLLASLNARDWFRHEMHGAASIRLTPQGSSAIRHFSGLSYKPDVPETTSDSHSRSFGSGHGVLPGHVAIQVDREEAKAVL</sequence>
<dbReference type="Pfam" id="PF20152">
    <property type="entry name" value="DUF6534"/>
    <property type="match status" value="1"/>
</dbReference>
<evidence type="ECO:0000313" key="3">
    <source>
        <dbReference type="EMBL" id="GJE99932.1"/>
    </source>
</evidence>
<dbReference type="EMBL" id="BPQB01000126">
    <property type="protein sequence ID" value="GJE99932.1"/>
    <property type="molecule type" value="Genomic_DNA"/>
</dbReference>
<protein>
    <recommendedName>
        <fullName evidence="2">DUF6534 domain-containing protein</fullName>
    </recommendedName>
</protein>
<keyword evidence="4" id="KW-1185">Reference proteome</keyword>
<gene>
    <name evidence="3" type="ORF">PsYK624_162080</name>
</gene>
<dbReference type="AlphaFoldDB" id="A0A9P3GQH9"/>
<name>A0A9P3GQH9_9APHY</name>
<feature type="domain" description="DUF6534" evidence="2">
    <location>
        <begin position="171"/>
        <end position="257"/>
    </location>
</feature>
<proteinExistence type="predicted"/>
<feature type="transmembrane region" description="Helical" evidence="1">
    <location>
        <begin position="198"/>
        <end position="220"/>
    </location>
</feature>
<keyword evidence="1" id="KW-0812">Transmembrane</keyword>